<evidence type="ECO:0000256" key="1">
    <source>
        <dbReference type="SAM" id="Phobius"/>
    </source>
</evidence>
<dbReference type="OrthoDB" id="886404at2"/>
<feature type="transmembrane region" description="Helical" evidence="1">
    <location>
        <begin position="12"/>
        <end position="32"/>
    </location>
</feature>
<sequence length="162" mass="18461">MKNVDFKTSNYFSWHVHAMAAGLVIIALVVFAKSILGGFAILLVCAIIFTTHYRLKIDFEKKEYRDYLWIFGLKDGKKYSFDALAYFFIKTNRVSQTMGLKAANTTVVKEVYDAYLKFSDDEKLHVISSNTKAKILKKLIPVAENLNIKILDYTDGEAKVIS</sequence>
<dbReference type="RefSeq" id="WP_127122413.1">
    <property type="nucleotide sequence ID" value="NZ_BHXQ01000003.1"/>
</dbReference>
<name>A0A401UA21_9BACT</name>
<evidence type="ECO:0000313" key="3">
    <source>
        <dbReference type="Proteomes" id="UP000288227"/>
    </source>
</evidence>
<proteinExistence type="predicted"/>
<protein>
    <submittedName>
        <fullName evidence="2">Uncharacterized protein</fullName>
    </submittedName>
</protein>
<accession>A0A401UA21</accession>
<keyword evidence="1" id="KW-0812">Transmembrane</keyword>
<dbReference type="EMBL" id="BHXQ01000003">
    <property type="protein sequence ID" value="GCC51763.1"/>
    <property type="molecule type" value="Genomic_DNA"/>
</dbReference>
<comment type="caution">
    <text evidence="2">The sequence shown here is derived from an EMBL/GenBank/DDBJ whole genome shotgun (WGS) entry which is preliminary data.</text>
</comment>
<feature type="transmembrane region" description="Helical" evidence="1">
    <location>
        <begin position="38"/>
        <end position="55"/>
    </location>
</feature>
<gene>
    <name evidence="2" type="ORF">SanaruYs_19920</name>
</gene>
<keyword evidence="1" id="KW-0472">Membrane</keyword>
<reference evidence="2 3" key="1">
    <citation type="submission" date="2018-11" db="EMBL/GenBank/DDBJ databases">
        <title>Chryseotalea sanarue gen. nov., sp., nov., a member of the family Cytophagaceae, isolated from a brackish lake in Hamamatsu Japan.</title>
        <authorList>
            <person name="Maejima Y."/>
            <person name="Iino T."/>
            <person name="Muraguchi Y."/>
            <person name="Fukuda K."/>
            <person name="Ohkuma M."/>
            <person name="Moriuchi R."/>
            <person name="Dohra H."/>
            <person name="Kimbara K."/>
            <person name="Shintani M."/>
        </authorList>
    </citation>
    <scope>NUCLEOTIDE SEQUENCE [LARGE SCALE GENOMIC DNA]</scope>
    <source>
        <strain evidence="2 3">Ys</strain>
    </source>
</reference>
<dbReference type="Proteomes" id="UP000288227">
    <property type="component" value="Unassembled WGS sequence"/>
</dbReference>
<keyword evidence="1" id="KW-1133">Transmembrane helix</keyword>
<evidence type="ECO:0000313" key="2">
    <source>
        <dbReference type="EMBL" id="GCC51763.1"/>
    </source>
</evidence>
<organism evidence="2 3">
    <name type="scientific">Chryseotalea sanaruensis</name>
    <dbReference type="NCBI Taxonomy" id="2482724"/>
    <lineage>
        <taxon>Bacteria</taxon>
        <taxon>Pseudomonadati</taxon>
        <taxon>Bacteroidota</taxon>
        <taxon>Cytophagia</taxon>
        <taxon>Cytophagales</taxon>
        <taxon>Chryseotaleaceae</taxon>
        <taxon>Chryseotalea</taxon>
    </lineage>
</organism>
<keyword evidence="3" id="KW-1185">Reference proteome</keyword>
<dbReference type="AlphaFoldDB" id="A0A401UA21"/>